<name>A0ACB7WZ24_9ERIC</name>
<dbReference type="Proteomes" id="UP000828048">
    <property type="component" value="Chromosome 2"/>
</dbReference>
<gene>
    <name evidence="1" type="ORF">Vadar_008628</name>
</gene>
<comment type="caution">
    <text evidence="1">The sequence shown here is derived from an EMBL/GenBank/DDBJ whole genome shotgun (WGS) entry which is preliminary data.</text>
</comment>
<keyword evidence="2" id="KW-1185">Reference proteome</keyword>
<proteinExistence type="predicted"/>
<protein>
    <submittedName>
        <fullName evidence="1">Uncharacterized protein</fullName>
    </submittedName>
</protein>
<reference evidence="1 2" key="1">
    <citation type="journal article" date="2021" name="Hortic Res">
        <title>High-quality reference genome and annotation aids understanding of berry development for evergreen blueberry (Vaccinium darrowii).</title>
        <authorList>
            <person name="Yu J."/>
            <person name="Hulse-Kemp A.M."/>
            <person name="Babiker E."/>
            <person name="Staton M."/>
        </authorList>
    </citation>
    <scope>NUCLEOTIDE SEQUENCE [LARGE SCALE GENOMIC DNA]</scope>
    <source>
        <strain evidence="2">cv. NJ 8807/NJ 8810</strain>
        <tissue evidence="1">Young leaf</tissue>
    </source>
</reference>
<dbReference type="EMBL" id="CM037152">
    <property type="protein sequence ID" value="KAH7833673.1"/>
    <property type="molecule type" value="Genomic_DNA"/>
</dbReference>
<evidence type="ECO:0000313" key="2">
    <source>
        <dbReference type="Proteomes" id="UP000828048"/>
    </source>
</evidence>
<sequence>MYQFERFMKVLKGYVRNHNRPEGCIAESYIVEEALEFCTEYLSGVDPIGIPNARNMTADNTEIERPLPGGTKIMSLKSRQTPCWKWSNRSQRSTASISNITLLLGRQSSENEKALALFSWFDTHYIPTTVAEELPSIQSSFTWQTEDFQGAAQTYTPRWDDNRILSYT</sequence>
<organism evidence="1 2">
    <name type="scientific">Vaccinium darrowii</name>
    <dbReference type="NCBI Taxonomy" id="229202"/>
    <lineage>
        <taxon>Eukaryota</taxon>
        <taxon>Viridiplantae</taxon>
        <taxon>Streptophyta</taxon>
        <taxon>Embryophyta</taxon>
        <taxon>Tracheophyta</taxon>
        <taxon>Spermatophyta</taxon>
        <taxon>Magnoliopsida</taxon>
        <taxon>eudicotyledons</taxon>
        <taxon>Gunneridae</taxon>
        <taxon>Pentapetalae</taxon>
        <taxon>asterids</taxon>
        <taxon>Ericales</taxon>
        <taxon>Ericaceae</taxon>
        <taxon>Vaccinioideae</taxon>
        <taxon>Vaccinieae</taxon>
        <taxon>Vaccinium</taxon>
    </lineage>
</organism>
<evidence type="ECO:0000313" key="1">
    <source>
        <dbReference type="EMBL" id="KAH7833673.1"/>
    </source>
</evidence>
<accession>A0ACB7WZ24</accession>